<sequence>MSSFFSGFVIVGALGSLLAFFLILQMNNRSNNKPGQTTGHQYDGIEEYDNPLPAWWYWGFIGTIVFGLGYLAYYPGLGNFPGLSGWTQVNQLEAEQVIADERYGPIFAQYREIPVETLSGNPAAMKMGHRLFINNCAVCHGAAATGSFGFPNLTDAEWIWGGEGDTIETTLRYGRNAAMPAWESVLGVQGIKEVTEYVLSLSGREVDAALASSGQAHFTTYCTMCHGPEGKGQVMFGAPNLTNDIWLYGNSRMRIAQVIKHGRNGAMPAFESRLGRDKVHILAAYVKSLGES</sequence>
<feature type="binding site" description="axial binding residue" evidence="20">
    <location>
        <position position="226"/>
    </location>
    <ligand>
        <name>heme c</name>
        <dbReference type="ChEBI" id="CHEBI:61717"/>
        <label>2</label>
    </ligand>
    <ligandPart>
        <name>Fe</name>
        <dbReference type="ChEBI" id="CHEBI:18248"/>
    </ligandPart>
</feature>
<feature type="transmembrane region" description="Helical" evidence="22">
    <location>
        <begin position="7"/>
        <end position="26"/>
    </location>
</feature>
<feature type="binding site" description="covalent" evidence="21">
    <location>
        <position position="139"/>
    </location>
    <ligand>
        <name>heme c</name>
        <dbReference type="ChEBI" id="CHEBI:61717"/>
        <label>1</label>
    </ligand>
</feature>
<feature type="domain" description="Cytochrome c" evidence="23">
    <location>
        <begin position="209"/>
        <end position="290"/>
    </location>
</feature>
<evidence type="ECO:0000256" key="1">
    <source>
        <dbReference type="ARBA" id="ARBA00004533"/>
    </source>
</evidence>
<dbReference type="EMBL" id="JABMOJ010000187">
    <property type="protein sequence ID" value="NQV64726.1"/>
    <property type="molecule type" value="Genomic_DNA"/>
</dbReference>
<dbReference type="Pfam" id="PF14715">
    <property type="entry name" value="FixP_N"/>
    <property type="match status" value="1"/>
</dbReference>
<dbReference type="PIRSF" id="PIRSF000006">
    <property type="entry name" value="Cbb3-Cox_fixP"/>
    <property type="match status" value="1"/>
</dbReference>
<keyword evidence="10 19" id="KW-0479">Metal-binding</keyword>
<feature type="binding site" description="axial binding residue" evidence="20">
    <location>
        <position position="140"/>
    </location>
    <ligand>
        <name>heme c</name>
        <dbReference type="ChEBI" id="CHEBI:61717"/>
        <label>1</label>
    </ligand>
    <ligandPart>
        <name>Fe</name>
        <dbReference type="ChEBI" id="CHEBI:18248"/>
    </ligandPart>
</feature>
<evidence type="ECO:0000256" key="10">
    <source>
        <dbReference type="ARBA" id="ARBA00022723"/>
    </source>
</evidence>
<dbReference type="Gene3D" id="6.10.280.130">
    <property type="match status" value="1"/>
</dbReference>
<dbReference type="GO" id="GO:0020037">
    <property type="term" value="F:heme binding"/>
    <property type="evidence" value="ECO:0007669"/>
    <property type="project" value="InterPro"/>
</dbReference>
<comment type="cofactor">
    <cofactor evidence="19 21">
        <name>heme c</name>
        <dbReference type="ChEBI" id="CHEBI:61717"/>
    </cofactor>
    <text evidence="19 21">Binds 2 heme C groups per subunit.</text>
</comment>
<feature type="binding site" description="covalent" evidence="21">
    <location>
        <position position="136"/>
    </location>
    <ligand>
        <name>heme c</name>
        <dbReference type="ChEBI" id="CHEBI:61717"/>
        <label>1</label>
    </ligand>
</feature>
<dbReference type="SUPFAM" id="SSF46626">
    <property type="entry name" value="Cytochrome c"/>
    <property type="match status" value="2"/>
</dbReference>
<evidence type="ECO:0000259" key="23">
    <source>
        <dbReference type="PROSITE" id="PS51007"/>
    </source>
</evidence>
<evidence type="ECO:0000256" key="9">
    <source>
        <dbReference type="ARBA" id="ARBA00022692"/>
    </source>
</evidence>
<comment type="pathway">
    <text evidence="2 19">Energy metabolism; oxidative phosphorylation.</text>
</comment>
<keyword evidence="16 19" id="KW-0408">Iron</keyword>
<evidence type="ECO:0000256" key="15">
    <source>
        <dbReference type="ARBA" id="ARBA00023002"/>
    </source>
</evidence>
<proteinExistence type="inferred from homology"/>
<evidence type="ECO:0000256" key="11">
    <source>
        <dbReference type="ARBA" id="ARBA00022737"/>
    </source>
</evidence>
<evidence type="ECO:0000256" key="13">
    <source>
        <dbReference type="ARBA" id="ARBA00022982"/>
    </source>
</evidence>
<dbReference type="GO" id="GO:0005886">
    <property type="term" value="C:plasma membrane"/>
    <property type="evidence" value="ECO:0007669"/>
    <property type="project" value="UniProtKB-SubCell"/>
</dbReference>
<dbReference type="PANTHER" id="PTHR33751:SF1">
    <property type="entry name" value="CBB3-TYPE CYTOCHROME C OXIDASE SUBUNIT FIXP"/>
    <property type="match status" value="1"/>
</dbReference>
<dbReference type="InterPro" id="IPR036909">
    <property type="entry name" value="Cyt_c-like_dom_sf"/>
</dbReference>
<comment type="subcellular location">
    <subcellularLocation>
        <location evidence="1 19">Cell inner membrane</location>
    </subcellularLocation>
</comment>
<reference evidence="24" key="1">
    <citation type="submission" date="2020-05" db="EMBL/GenBank/DDBJ databases">
        <title>Sulfur intermediates as new biogeochemical hubs in an aquatic model microbial ecosystem.</title>
        <authorList>
            <person name="Vigneron A."/>
        </authorList>
    </citation>
    <scope>NUCLEOTIDE SEQUENCE</scope>
    <source>
        <strain evidence="24">Bin.250</strain>
    </source>
</reference>
<evidence type="ECO:0000256" key="3">
    <source>
        <dbReference type="ARBA" id="ARBA00006113"/>
    </source>
</evidence>
<protein>
    <recommendedName>
        <fullName evidence="19">Cbb3-type cytochrome c oxidase subunit</fullName>
    </recommendedName>
</protein>
<keyword evidence="8 19" id="KW-0679">Respiratory chain</keyword>
<name>A0A973A9G2_9GAMM</name>
<evidence type="ECO:0000256" key="19">
    <source>
        <dbReference type="PIRNR" id="PIRNR000006"/>
    </source>
</evidence>
<evidence type="ECO:0000256" key="21">
    <source>
        <dbReference type="PIRSR" id="PIRSR000006-2"/>
    </source>
</evidence>
<feature type="transmembrane region" description="Helical" evidence="22">
    <location>
        <begin position="55"/>
        <end position="74"/>
    </location>
</feature>
<accession>A0A973A9G2</accession>
<evidence type="ECO:0000256" key="12">
    <source>
        <dbReference type="ARBA" id="ARBA00022781"/>
    </source>
</evidence>
<evidence type="ECO:0000313" key="24">
    <source>
        <dbReference type="EMBL" id="NQV64726.1"/>
    </source>
</evidence>
<evidence type="ECO:0000256" key="22">
    <source>
        <dbReference type="SAM" id="Phobius"/>
    </source>
</evidence>
<comment type="caution">
    <text evidence="24">The sequence shown here is derived from an EMBL/GenBank/DDBJ whole genome shotgun (WGS) entry which is preliminary data.</text>
</comment>
<evidence type="ECO:0000256" key="7">
    <source>
        <dbReference type="ARBA" id="ARBA00022617"/>
    </source>
</evidence>
<dbReference type="GO" id="GO:0016491">
    <property type="term" value="F:oxidoreductase activity"/>
    <property type="evidence" value="ECO:0007669"/>
    <property type="project" value="UniProtKB-KW"/>
</dbReference>
<evidence type="ECO:0000256" key="18">
    <source>
        <dbReference type="ARBA" id="ARBA00023136"/>
    </source>
</evidence>
<gene>
    <name evidence="24" type="primary">ccoP</name>
    <name evidence="24" type="ORF">HQ497_05105</name>
</gene>
<dbReference type="AlphaFoldDB" id="A0A973A9G2"/>
<dbReference type="PROSITE" id="PS51007">
    <property type="entry name" value="CYTC"/>
    <property type="match status" value="2"/>
</dbReference>
<keyword evidence="9 22" id="KW-0812">Transmembrane</keyword>
<comment type="subunit">
    <text evidence="19">Component of the cbb3-type cytochrome c oxidase.</text>
</comment>
<keyword evidence="11" id="KW-0677">Repeat</keyword>
<keyword evidence="15 19" id="KW-0560">Oxidoreductase</keyword>
<evidence type="ECO:0000256" key="16">
    <source>
        <dbReference type="ARBA" id="ARBA00023004"/>
    </source>
</evidence>
<evidence type="ECO:0000256" key="6">
    <source>
        <dbReference type="ARBA" id="ARBA00022519"/>
    </source>
</evidence>
<keyword evidence="13 19" id="KW-0249">Electron transport</keyword>
<evidence type="ECO:0000256" key="4">
    <source>
        <dbReference type="ARBA" id="ARBA00022448"/>
    </source>
</evidence>
<dbReference type="InterPro" id="IPR004678">
    <property type="entry name" value="Cyt_c_oxidase_cbb3_su3"/>
</dbReference>
<keyword evidence="4 19" id="KW-0813">Transport</keyword>
<dbReference type="InterPro" id="IPR032858">
    <property type="entry name" value="CcoP_N"/>
</dbReference>
<dbReference type="PRINTS" id="PR00605">
    <property type="entry name" value="CYTCHROMECIC"/>
</dbReference>
<dbReference type="Proteomes" id="UP000754644">
    <property type="component" value="Unassembled WGS sequence"/>
</dbReference>
<keyword evidence="6 19" id="KW-0997">Cell inner membrane</keyword>
<evidence type="ECO:0000313" key="25">
    <source>
        <dbReference type="Proteomes" id="UP000754644"/>
    </source>
</evidence>
<comment type="function">
    <text evidence="19">C-type cytochrome. Part of the cbb3-type cytochrome c oxidase complex.</text>
</comment>
<dbReference type="InterPro" id="IPR009056">
    <property type="entry name" value="Cyt_c-like_dom"/>
</dbReference>
<dbReference type="GO" id="GO:1902600">
    <property type="term" value="P:proton transmembrane transport"/>
    <property type="evidence" value="ECO:0007669"/>
    <property type="project" value="UniProtKB-KW"/>
</dbReference>
<evidence type="ECO:0000256" key="17">
    <source>
        <dbReference type="ARBA" id="ARBA00023065"/>
    </source>
</evidence>
<dbReference type="InterPro" id="IPR038414">
    <property type="entry name" value="CcoP_N_sf"/>
</dbReference>
<dbReference type="InterPro" id="IPR008168">
    <property type="entry name" value="Cyt_C_IC"/>
</dbReference>
<feature type="binding site" description="covalent" evidence="21">
    <location>
        <position position="225"/>
    </location>
    <ligand>
        <name>heme c</name>
        <dbReference type="ChEBI" id="CHEBI:61717"/>
        <label>2</label>
    </ligand>
</feature>
<organism evidence="24 25">
    <name type="scientific">SAR86 cluster bacterium</name>
    <dbReference type="NCBI Taxonomy" id="2030880"/>
    <lineage>
        <taxon>Bacteria</taxon>
        <taxon>Pseudomonadati</taxon>
        <taxon>Pseudomonadota</taxon>
        <taxon>Gammaproteobacteria</taxon>
        <taxon>SAR86 cluster</taxon>
    </lineage>
</organism>
<dbReference type="InterPro" id="IPR050597">
    <property type="entry name" value="Cytochrome_c_Oxidase_Subunit"/>
</dbReference>
<dbReference type="NCBIfam" id="TIGR00782">
    <property type="entry name" value="ccoP"/>
    <property type="match status" value="1"/>
</dbReference>
<evidence type="ECO:0000256" key="8">
    <source>
        <dbReference type="ARBA" id="ARBA00022660"/>
    </source>
</evidence>
<keyword evidence="14 22" id="KW-1133">Transmembrane helix</keyword>
<evidence type="ECO:0000256" key="2">
    <source>
        <dbReference type="ARBA" id="ARBA00004673"/>
    </source>
</evidence>
<keyword evidence="5 19" id="KW-1003">Cell membrane</keyword>
<dbReference type="PANTHER" id="PTHR33751">
    <property type="entry name" value="CBB3-TYPE CYTOCHROME C OXIDASE SUBUNIT FIXP"/>
    <property type="match status" value="1"/>
</dbReference>
<feature type="domain" description="Cytochrome c" evidence="23">
    <location>
        <begin position="123"/>
        <end position="202"/>
    </location>
</feature>
<dbReference type="GO" id="GO:0009055">
    <property type="term" value="F:electron transfer activity"/>
    <property type="evidence" value="ECO:0007669"/>
    <property type="project" value="InterPro"/>
</dbReference>
<keyword evidence="12 19" id="KW-0375">Hydrogen ion transport</keyword>
<dbReference type="Pfam" id="PF13442">
    <property type="entry name" value="Cytochrome_CBB3"/>
    <property type="match status" value="2"/>
</dbReference>
<keyword evidence="17 19" id="KW-0406">Ion transport</keyword>
<evidence type="ECO:0000256" key="14">
    <source>
        <dbReference type="ARBA" id="ARBA00022989"/>
    </source>
</evidence>
<feature type="binding site" description="covalent" evidence="21">
    <location>
        <position position="222"/>
    </location>
    <ligand>
        <name>heme c</name>
        <dbReference type="ChEBI" id="CHEBI:61717"/>
        <label>2</label>
    </ligand>
</feature>
<evidence type="ECO:0000256" key="20">
    <source>
        <dbReference type="PIRSR" id="PIRSR000006-1"/>
    </source>
</evidence>
<evidence type="ECO:0000256" key="5">
    <source>
        <dbReference type="ARBA" id="ARBA00022475"/>
    </source>
</evidence>
<keyword evidence="18 19" id="KW-0472">Membrane</keyword>
<comment type="similarity">
    <text evidence="3 19">Belongs to the CcoP / FixP family.</text>
</comment>
<feature type="binding site" description="axial binding residue" evidence="20">
    <location>
        <position position="267"/>
    </location>
    <ligand>
        <name>heme c</name>
        <dbReference type="ChEBI" id="CHEBI:61717"/>
        <label>1</label>
    </ligand>
    <ligandPart>
        <name>Fe</name>
        <dbReference type="ChEBI" id="CHEBI:18248"/>
    </ligandPart>
</feature>
<dbReference type="GO" id="GO:0005506">
    <property type="term" value="F:iron ion binding"/>
    <property type="evidence" value="ECO:0007669"/>
    <property type="project" value="InterPro"/>
</dbReference>
<feature type="binding site" description="axial binding residue" evidence="20">
    <location>
        <position position="179"/>
    </location>
    <ligand>
        <name>heme c</name>
        <dbReference type="ChEBI" id="CHEBI:61717"/>
        <label>2</label>
    </ligand>
    <ligandPart>
        <name>Fe</name>
        <dbReference type="ChEBI" id="CHEBI:18248"/>
    </ligandPart>
</feature>
<dbReference type="Gene3D" id="1.10.760.10">
    <property type="entry name" value="Cytochrome c-like domain"/>
    <property type="match status" value="2"/>
</dbReference>
<keyword evidence="7 19" id="KW-0349">Heme</keyword>